<organism evidence="3 4">
    <name type="scientific">Podospora didyma</name>
    <dbReference type="NCBI Taxonomy" id="330526"/>
    <lineage>
        <taxon>Eukaryota</taxon>
        <taxon>Fungi</taxon>
        <taxon>Dikarya</taxon>
        <taxon>Ascomycota</taxon>
        <taxon>Pezizomycotina</taxon>
        <taxon>Sordariomycetes</taxon>
        <taxon>Sordariomycetidae</taxon>
        <taxon>Sordariales</taxon>
        <taxon>Podosporaceae</taxon>
        <taxon>Podospora</taxon>
    </lineage>
</organism>
<keyword evidence="1" id="KW-0175">Coiled coil</keyword>
<sequence length="395" mass="44140">MKQYTSRPARMASGAGAAEKQHAEEPEAKKMRLVKPRIVKKVTRFEDLEPANPFPSLRHTASSGERSNNASPRQNPSAIPSRQTKPAYSCRDRFFTPVVKTEPDLEPTPAAALALIARQKNPKPGPTTVKISISPFFKSLMTAFHVDSPARVSFTNNSLVPFTGHHQQSLPRQLSPVTERDELIRQLKDHFLSTADNLHQRAMSDLAKVHDNLARKLRHAMDADNAVLRRLRKQVRTISKPLSEFTVASQLRGPDGVLKPKASTVGALHAEAQGQLEELEAQINQLWKDWAASEIELEKIRNECFPPDASPATEGKKRKRDEDDAEPSAPAVAGGQLEKRVAEILEAIEENIQKAEEEVIDLGNTTARLMKEIERDYRKAVIPDLHLYYQSIDVD</sequence>
<proteinExistence type="predicted"/>
<evidence type="ECO:0000256" key="2">
    <source>
        <dbReference type="SAM" id="MobiDB-lite"/>
    </source>
</evidence>
<gene>
    <name evidence="3" type="ORF">B0H63DRAFT_478347</name>
</gene>
<feature type="coiled-coil region" evidence="1">
    <location>
        <begin position="338"/>
        <end position="372"/>
    </location>
</feature>
<dbReference type="Proteomes" id="UP001285441">
    <property type="component" value="Unassembled WGS sequence"/>
</dbReference>
<feature type="compositionally biased region" description="Polar residues" evidence="2">
    <location>
        <begin position="59"/>
        <end position="86"/>
    </location>
</feature>
<name>A0AAE0NC11_9PEZI</name>
<reference evidence="3" key="1">
    <citation type="journal article" date="2023" name="Mol. Phylogenet. Evol.">
        <title>Genome-scale phylogeny and comparative genomics of the fungal order Sordariales.</title>
        <authorList>
            <person name="Hensen N."/>
            <person name="Bonometti L."/>
            <person name="Westerberg I."/>
            <person name="Brannstrom I.O."/>
            <person name="Guillou S."/>
            <person name="Cros-Aarteil S."/>
            <person name="Calhoun S."/>
            <person name="Haridas S."/>
            <person name="Kuo A."/>
            <person name="Mondo S."/>
            <person name="Pangilinan J."/>
            <person name="Riley R."/>
            <person name="LaButti K."/>
            <person name="Andreopoulos B."/>
            <person name="Lipzen A."/>
            <person name="Chen C."/>
            <person name="Yan M."/>
            <person name="Daum C."/>
            <person name="Ng V."/>
            <person name="Clum A."/>
            <person name="Steindorff A."/>
            <person name="Ohm R.A."/>
            <person name="Martin F."/>
            <person name="Silar P."/>
            <person name="Natvig D.O."/>
            <person name="Lalanne C."/>
            <person name="Gautier V."/>
            <person name="Ament-Velasquez S.L."/>
            <person name="Kruys A."/>
            <person name="Hutchinson M.I."/>
            <person name="Powell A.J."/>
            <person name="Barry K."/>
            <person name="Miller A.N."/>
            <person name="Grigoriev I.V."/>
            <person name="Debuchy R."/>
            <person name="Gladieux P."/>
            <person name="Hiltunen Thoren M."/>
            <person name="Johannesson H."/>
        </authorList>
    </citation>
    <scope>NUCLEOTIDE SEQUENCE</scope>
    <source>
        <strain evidence="3">CBS 232.78</strain>
    </source>
</reference>
<keyword evidence="4" id="KW-1185">Reference proteome</keyword>
<dbReference type="AlphaFoldDB" id="A0AAE0NC11"/>
<evidence type="ECO:0000256" key="1">
    <source>
        <dbReference type="SAM" id="Coils"/>
    </source>
</evidence>
<comment type="caution">
    <text evidence="3">The sequence shown here is derived from an EMBL/GenBank/DDBJ whole genome shotgun (WGS) entry which is preliminary data.</text>
</comment>
<accession>A0AAE0NC11</accession>
<feature type="compositionally biased region" description="Basic residues" evidence="2">
    <location>
        <begin position="31"/>
        <end position="42"/>
    </location>
</feature>
<dbReference type="EMBL" id="JAULSW010000006">
    <property type="protein sequence ID" value="KAK3377910.1"/>
    <property type="molecule type" value="Genomic_DNA"/>
</dbReference>
<evidence type="ECO:0000313" key="3">
    <source>
        <dbReference type="EMBL" id="KAK3377910.1"/>
    </source>
</evidence>
<feature type="region of interest" description="Disordered" evidence="2">
    <location>
        <begin position="1"/>
        <end position="86"/>
    </location>
</feature>
<feature type="region of interest" description="Disordered" evidence="2">
    <location>
        <begin position="302"/>
        <end position="333"/>
    </location>
</feature>
<evidence type="ECO:0000313" key="4">
    <source>
        <dbReference type="Proteomes" id="UP001285441"/>
    </source>
</evidence>
<feature type="compositionally biased region" description="Basic and acidic residues" evidence="2">
    <location>
        <begin position="19"/>
        <end position="30"/>
    </location>
</feature>
<reference evidence="3" key="2">
    <citation type="submission" date="2023-06" db="EMBL/GenBank/DDBJ databases">
        <authorList>
            <consortium name="Lawrence Berkeley National Laboratory"/>
            <person name="Haridas S."/>
            <person name="Hensen N."/>
            <person name="Bonometti L."/>
            <person name="Westerberg I."/>
            <person name="Brannstrom I.O."/>
            <person name="Guillou S."/>
            <person name="Cros-Aarteil S."/>
            <person name="Calhoun S."/>
            <person name="Kuo A."/>
            <person name="Mondo S."/>
            <person name="Pangilinan J."/>
            <person name="Riley R."/>
            <person name="LaButti K."/>
            <person name="Andreopoulos B."/>
            <person name="Lipzen A."/>
            <person name="Chen C."/>
            <person name="Yanf M."/>
            <person name="Daum C."/>
            <person name="Ng V."/>
            <person name="Clum A."/>
            <person name="Steindorff A."/>
            <person name="Ohm R."/>
            <person name="Martin F."/>
            <person name="Silar P."/>
            <person name="Natvig D."/>
            <person name="Lalanne C."/>
            <person name="Gautier V."/>
            <person name="Ament-velasquez S.L."/>
            <person name="Kruys A."/>
            <person name="Hutchinson M.I."/>
            <person name="Powell A.J."/>
            <person name="Barry K."/>
            <person name="Miller A.N."/>
            <person name="Grigoriev I.V."/>
            <person name="Debuchy R."/>
            <person name="Gladieux P."/>
            <person name="Thoren M.H."/>
            <person name="Johannesson H."/>
        </authorList>
    </citation>
    <scope>NUCLEOTIDE SEQUENCE</scope>
    <source>
        <strain evidence="3">CBS 232.78</strain>
    </source>
</reference>
<protein>
    <submittedName>
        <fullName evidence="3">Uncharacterized protein</fullName>
    </submittedName>
</protein>